<dbReference type="SUPFAM" id="SSF55136">
    <property type="entry name" value="Probable bacterial effector-binding domain"/>
    <property type="match status" value="1"/>
</dbReference>
<dbReference type="Pfam" id="PF12833">
    <property type="entry name" value="HTH_18"/>
    <property type="match status" value="1"/>
</dbReference>
<gene>
    <name evidence="5" type="ORF">LCGC14_0728570</name>
</gene>
<dbReference type="InterPro" id="IPR011256">
    <property type="entry name" value="Reg_factor_effector_dom_sf"/>
</dbReference>
<dbReference type="Pfam" id="PF06445">
    <property type="entry name" value="GyrI-like"/>
    <property type="match status" value="1"/>
</dbReference>
<name>A0A0F9THH2_9ZZZZ</name>
<dbReference type="InterPro" id="IPR018062">
    <property type="entry name" value="HTH_AraC-typ_CS"/>
</dbReference>
<accession>A0A0F9THH2</accession>
<organism evidence="5">
    <name type="scientific">marine sediment metagenome</name>
    <dbReference type="NCBI Taxonomy" id="412755"/>
    <lineage>
        <taxon>unclassified sequences</taxon>
        <taxon>metagenomes</taxon>
        <taxon>ecological metagenomes</taxon>
    </lineage>
</organism>
<feature type="domain" description="HTH araC/xylS-type" evidence="4">
    <location>
        <begin position="6"/>
        <end position="104"/>
    </location>
</feature>
<evidence type="ECO:0000313" key="5">
    <source>
        <dbReference type="EMBL" id="KKN40908.1"/>
    </source>
</evidence>
<dbReference type="PANTHER" id="PTHR47504">
    <property type="entry name" value="RIGHT ORIGIN-BINDING PROTEIN"/>
    <property type="match status" value="1"/>
</dbReference>
<dbReference type="SMART" id="SM00871">
    <property type="entry name" value="AraC_E_bind"/>
    <property type="match status" value="1"/>
</dbReference>
<reference evidence="5" key="1">
    <citation type="journal article" date="2015" name="Nature">
        <title>Complex archaea that bridge the gap between prokaryotes and eukaryotes.</title>
        <authorList>
            <person name="Spang A."/>
            <person name="Saw J.H."/>
            <person name="Jorgensen S.L."/>
            <person name="Zaremba-Niedzwiedzka K."/>
            <person name="Martijn J."/>
            <person name="Lind A.E."/>
            <person name="van Eijk R."/>
            <person name="Schleper C."/>
            <person name="Guy L."/>
            <person name="Ettema T.J."/>
        </authorList>
    </citation>
    <scope>NUCLEOTIDE SEQUENCE</scope>
</reference>
<protein>
    <recommendedName>
        <fullName evidence="4">HTH araC/xylS-type domain-containing protein</fullName>
    </recommendedName>
</protein>
<evidence type="ECO:0000259" key="4">
    <source>
        <dbReference type="PROSITE" id="PS01124"/>
    </source>
</evidence>
<keyword evidence="2" id="KW-0238">DNA-binding</keyword>
<dbReference type="PANTHER" id="PTHR47504:SF5">
    <property type="entry name" value="RIGHT ORIGIN-BINDING PROTEIN"/>
    <property type="match status" value="1"/>
</dbReference>
<dbReference type="GO" id="GO:0003700">
    <property type="term" value="F:DNA-binding transcription factor activity"/>
    <property type="evidence" value="ECO:0007669"/>
    <property type="project" value="InterPro"/>
</dbReference>
<dbReference type="InterPro" id="IPR020449">
    <property type="entry name" value="Tscrpt_reg_AraC-type_HTH"/>
</dbReference>
<evidence type="ECO:0000256" key="2">
    <source>
        <dbReference type="ARBA" id="ARBA00023125"/>
    </source>
</evidence>
<dbReference type="InterPro" id="IPR009057">
    <property type="entry name" value="Homeodomain-like_sf"/>
</dbReference>
<dbReference type="SUPFAM" id="SSF46689">
    <property type="entry name" value="Homeodomain-like"/>
    <property type="match status" value="2"/>
</dbReference>
<dbReference type="PRINTS" id="PR00032">
    <property type="entry name" value="HTHARAC"/>
</dbReference>
<dbReference type="AlphaFoldDB" id="A0A0F9THH2"/>
<evidence type="ECO:0000256" key="3">
    <source>
        <dbReference type="ARBA" id="ARBA00023163"/>
    </source>
</evidence>
<dbReference type="Gene3D" id="1.10.10.60">
    <property type="entry name" value="Homeodomain-like"/>
    <property type="match status" value="2"/>
</dbReference>
<evidence type="ECO:0000256" key="1">
    <source>
        <dbReference type="ARBA" id="ARBA00023015"/>
    </source>
</evidence>
<dbReference type="Gene3D" id="3.20.80.10">
    <property type="entry name" value="Regulatory factor, effector binding domain"/>
    <property type="match status" value="1"/>
</dbReference>
<dbReference type="SMART" id="SM00342">
    <property type="entry name" value="HTH_ARAC"/>
    <property type="match status" value="1"/>
</dbReference>
<dbReference type="EMBL" id="LAZR01001679">
    <property type="protein sequence ID" value="KKN40908.1"/>
    <property type="molecule type" value="Genomic_DNA"/>
</dbReference>
<dbReference type="PROSITE" id="PS01124">
    <property type="entry name" value="HTH_ARAC_FAMILY_2"/>
    <property type="match status" value="1"/>
</dbReference>
<dbReference type="PROSITE" id="PS00041">
    <property type="entry name" value="HTH_ARAC_FAMILY_1"/>
    <property type="match status" value="1"/>
</dbReference>
<keyword evidence="1" id="KW-0805">Transcription regulation</keyword>
<dbReference type="InterPro" id="IPR010499">
    <property type="entry name" value="AraC_E-bd"/>
</dbReference>
<keyword evidence="3" id="KW-0804">Transcription</keyword>
<dbReference type="InterPro" id="IPR018060">
    <property type="entry name" value="HTH_AraC"/>
</dbReference>
<sequence>MMNPIGRAVWYIEMHFGSEISLADVAQASGLSKFHLVRAFGIYAGRSVMRYVRARRLSEAAKRLVMESSGILDVALGAGYNSHEAFTRAFKEQFGITPDQFRRNPSLETILIVEPIKMDNNEKDTSTNLSGPRLIEGDAMLIVGLKKRYDDKTGVQMPSQWQAFQAHIGNIDNQKGDVAFGVLCNSDDDGNIDYITGVEVSRYMDVTKELDGLRIAAQTYAVFRHEGHVAEIGRTWKAIFTDWLPEAEYKPVDAPQLERYGEGFNTKTGIGDIEIWIPIGK</sequence>
<dbReference type="InterPro" id="IPR029442">
    <property type="entry name" value="GyrI-like"/>
</dbReference>
<dbReference type="InterPro" id="IPR050959">
    <property type="entry name" value="MarA-like"/>
</dbReference>
<comment type="caution">
    <text evidence="5">The sequence shown here is derived from an EMBL/GenBank/DDBJ whole genome shotgun (WGS) entry which is preliminary data.</text>
</comment>
<dbReference type="GO" id="GO:0043565">
    <property type="term" value="F:sequence-specific DNA binding"/>
    <property type="evidence" value="ECO:0007669"/>
    <property type="project" value="InterPro"/>
</dbReference>
<proteinExistence type="predicted"/>